<accession>A0ABS2DRU2</accession>
<keyword evidence="8 10" id="KW-0653">Protein transport</keyword>
<evidence type="ECO:0000256" key="4">
    <source>
        <dbReference type="ARBA" id="ARBA00014035"/>
    </source>
</evidence>
<organism evidence="11 12">
    <name type="scientific">Sutterella massiliensis</name>
    <dbReference type="NCBI Taxonomy" id="1816689"/>
    <lineage>
        <taxon>Bacteria</taxon>
        <taxon>Pseudomonadati</taxon>
        <taxon>Pseudomonadota</taxon>
        <taxon>Betaproteobacteria</taxon>
        <taxon>Burkholderiales</taxon>
        <taxon>Sutterellaceae</taxon>
        <taxon>Sutterella</taxon>
    </lineage>
</organism>
<protein>
    <recommendedName>
        <fullName evidence="4 10">Outer-membrane lipoprotein carrier protein</fullName>
    </recommendedName>
</protein>
<dbReference type="EMBL" id="JACJJC010000008">
    <property type="protein sequence ID" value="MBM6704060.1"/>
    <property type="molecule type" value="Genomic_DNA"/>
</dbReference>
<evidence type="ECO:0000256" key="10">
    <source>
        <dbReference type="HAMAP-Rule" id="MF_00240"/>
    </source>
</evidence>
<dbReference type="PANTHER" id="PTHR35869:SF1">
    <property type="entry name" value="OUTER-MEMBRANE LIPOPROTEIN CARRIER PROTEIN"/>
    <property type="match status" value="1"/>
</dbReference>
<dbReference type="Gene3D" id="2.50.20.10">
    <property type="entry name" value="Lipoprotein localisation LolA/LolB/LppX"/>
    <property type="match status" value="1"/>
</dbReference>
<evidence type="ECO:0000256" key="2">
    <source>
        <dbReference type="ARBA" id="ARBA00007615"/>
    </source>
</evidence>
<comment type="caution">
    <text evidence="11">The sequence shown here is derived from an EMBL/GenBank/DDBJ whole genome shotgun (WGS) entry which is preliminary data.</text>
</comment>
<dbReference type="SUPFAM" id="SSF89392">
    <property type="entry name" value="Prokaryotic lipoproteins and lipoprotein localization factors"/>
    <property type="match status" value="1"/>
</dbReference>
<gene>
    <name evidence="10 11" type="primary">lolA</name>
    <name evidence="11" type="ORF">H6A60_06115</name>
</gene>
<comment type="similarity">
    <text evidence="2 10">Belongs to the LolA family.</text>
</comment>
<evidence type="ECO:0000256" key="7">
    <source>
        <dbReference type="ARBA" id="ARBA00022764"/>
    </source>
</evidence>
<name>A0ABS2DRU2_9BURK</name>
<evidence type="ECO:0000313" key="12">
    <source>
        <dbReference type="Proteomes" id="UP000715095"/>
    </source>
</evidence>
<dbReference type="InterPro" id="IPR006311">
    <property type="entry name" value="TAT_signal"/>
</dbReference>
<evidence type="ECO:0000256" key="1">
    <source>
        <dbReference type="ARBA" id="ARBA00004418"/>
    </source>
</evidence>
<dbReference type="InterPro" id="IPR018323">
    <property type="entry name" value="OM_lipoprot_carrier_LolA_Pbac"/>
</dbReference>
<dbReference type="InterPro" id="IPR004564">
    <property type="entry name" value="OM_lipoprot_carrier_LolA-like"/>
</dbReference>
<comment type="subunit">
    <text evidence="3 10">Monomer.</text>
</comment>
<dbReference type="Proteomes" id="UP000715095">
    <property type="component" value="Unassembled WGS sequence"/>
</dbReference>
<keyword evidence="12" id="KW-1185">Reference proteome</keyword>
<evidence type="ECO:0000313" key="11">
    <source>
        <dbReference type="EMBL" id="MBM6704060.1"/>
    </source>
</evidence>
<evidence type="ECO:0000256" key="5">
    <source>
        <dbReference type="ARBA" id="ARBA00022448"/>
    </source>
</evidence>
<dbReference type="HAMAP" id="MF_00240">
    <property type="entry name" value="LolA"/>
    <property type="match status" value="1"/>
</dbReference>
<keyword evidence="9 10" id="KW-0143">Chaperone</keyword>
<keyword evidence="6 10" id="KW-0732">Signal</keyword>
<dbReference type="RefSeq" id="WP_205102536.1">
    <property type="nucleotide sequence ID" value="NZ_JACJJC010000008.1"/>
</dbReference>
<comment type="function">
    <text evidence="10">Participates in the translocation of lipoproteins from the inner membrane to the outer membrane. Only forms a complex with a lipoprotein if the residue after the N-terminal Cys is not an aspartate (The Asp acts as a targeting signal to indicate that the lipoprotein should stay in the inner membrane).</text>
</comment>
<proteinExistence type="inferred from homology"/>
<dbReference type="PROSITE" id="PS51318">
    <property type="entry name" value="TAT"/>
    <property type="match status" value="1"/>
</dbReference>
<evidence type="ECO:0000256" key="3">
    <source>
        <dbReference type="ARBA" id="ARBA00011245"/>
    </source>
</evidence>
<dbReference type="CDD" id="cd16325">
    <property type="entry name" value="LolA"/>
    <property type="match status" value="1"/>
</dbReference>
<keyword evidence="5 10" id="KW-0813">Transport</keyword>
<keyword evidence="11" id="KW-0449">Lipoprotein</keyword>
<dbReference type="PANTHER" id="PTHR35869">
    <property type="entry name" value="OUTER-MEMBRANE LIPOPROTEIN CARRIER PROTEIN"/>
    <property type="match status" value="1"/>
</dbReference>
<keyword evidence="7 10" id="KW-0574">Periplasm</keyword>
<comment type="subcellular location">
    <subcellularLocation>
        <location evidence="1 10">Periplasm</location>
    </subcellularLocation>
</comment>
<feature type="signal peptide" evidence="10">
    <location>
        <begin position="1"/>
        <end position="31"/>
    </location>
</feature>
<dbReference type="InterPro" id="IPR029046">
    <property type="entry name" value="LolA/LolB/LppX"/>
</dbReference>
<sequence length="233" mass="25093" precursor="true">MQKNDVLFRMTRRRFLSAAAGAALAAAAVPAASLAKPAGGGRATSDVLRVFLASTKGASGHFKETVLGKDGKPRSSAEGEFAFLRPGRFRWVYRKPFSQTIVCDGKKLWLYDEELMQVTVKPIGASLPQTPAAILFGNDDLEKDWNLKAEAMPEGATKITAEPKKEGGFASVELLFAASGLPQEMVLCDLFGQRTRYEFTAFEQTIPDEALFVFVPPKGVDVSELGADAAGSN</sequence>
<dbReference type="Pfam" id="PF03548">
    <property type="entry name" value="LolA"/>
    <property type="match status" value="1"/>
</dbReference>
<feature type="chain" id="PRO_5044902545" description="Outer-membrane lipoprotein carrier protein" evidence="10">
    <location>
        <begin position="32"/>
        <end position="233"/>
    </location>
</feature>
<dbReference type="NCBIfam" id="TIGR00547">
    <property type="entry name" value="lolA"/>
    <property type="match status" value="1"/>
</dbReference>
<evidence type="ECO:0000256" key="6">
    <source>
        <dbReference type="ARBA" id="ARBA00022729"/>
    </source>
</evidence>
<evidence type="ECO:0000256" key="9">
    <source>
        <dbReference type="ARBA" id="ARBA00023186"/>
    </source>
</evidence>
<reference evidence="11 12" key="1">
    <citation type="journal article" date="2021" name="Sci. Rep.">
        <title>The distribution of antibiotic resistance genes in chicken gut microbiota commensals.</title>
        <authorList>
            <person name="Juricova H."/>
            <person name="Matiasovicova J."/>
            <person name="Kubasova T."/>
            <person name="Cejkova D."/>
            <person name="Rychlik I."/>
        </authorList>
    </citation>
    <scope>NUCLEOTIDE SEQUENCE [LARGE SCALE GENOMIC DNA]</scope>
    <source>
        <strain evidence="11 12">An829</strain>
    </source>
</reference>
<evidence type="ECO:0000256" key="8">
    <source>
        <dbReference type="ARBA" id="ARBA00022927"/>
    </source>
</evidence>